<name>A0A163GRI1_9BACL</name>
<sequence length="104" mass="12782">MNTYKYPISLTGVVFYWEQDQYYELFENRTRQVMSREVFEFRSEQYNAAGSRFIIIDDKQISLLLQVWDQQPLRIDTDRLHFYYDFGIITKNIFDHYMTLKTQP</sequence>
<dbReference type="EMBL" id="LWMH01000001">
    <property type="protein sequence ID" value="KZS45112.1"/>
    <property type="molecule type" value="Genomic_DNA"/>
</dbReference>
<dbReference type="RefSeq" id="WP_063477618.1">
    <property type="nucleotide sequence ID" value="NZ_LWMH01000001.1"/>
</dbReference>
<protein>
    <submittedName>
        <fullName evidence="1">Uncharacterized protein</fullName>
    </submittedName>
</protein>
<dbReference type="Proteomes" id="UP000076796">
    <property type="component" value="Unassembled WGS sequence"/>
</dbReference>
<keyword evidence="2" id="KW-1185">Reference proteome</keyword>
<accession>A0A163GRI1</accession>
<reference evidence="1" key="1">
    <citation type="journal article" date="2016" name="Genome Announc.">
        <title>Draft genomes of two strains of Paenibacillus glucanolyticus with capability to degrade lignocellulose.</title>
        <authorList>
            <person name="Mathews S.L."/>
            <person name="Pawlak J."/>
            <person name="Grunden A.M."/>
        </authorList>
    </citation>
    <scope>NUCLEOTIDE SEQUENCE [LARGE SCALE GENOMIC DNA]</scope>
    <source>
        <strain evidence="1">SLM1</strain>
    </source>
</reference>
<proteinExistence type="predicted"/>
<evidence type="ECO:0000313" key="1">
    <source>
        <dbReference type="EMBL" id="KZS45112.1"/>
    </source>
</evidence>
<dbReference type="AlphaFoldDB" id="A0A163GRI1"/>
<evidence type="ECO:0000313" key="2">
    <source>
        <dbReference type="Proteomes" id="UP000076796"/>
    </source>
</evidence>
<dbReference type="OrthoDB" id="9954598at2"/>
<organism evidence="1 2">
    <name type="scientific">Paenibacillus glucanolyticus</name>
    <dbReference type="NCBI Taxonomy" id="59843"/>
    <lineage>
        <taxon>Bacteria</taxon>
        <taxon>Bacillati</taxon>
        <taxon>Bacillota</taxon>
        <taxon>Bacilli</taxon>
        <taxon>Bacillales</taxon>
        <taxon>Paenibacillaceae</taxon>
        <taxon>Paenibacillus</taxon>
    </lineage>
</organism>
<comment type="caution">
    <text evidence="1">The sequence shown here is derived from an EMBL/GenBank/DDBJ whole genome shotgun (WGS) entry which is preliminary data.</text>
</comment>
<gene>
    <name evidence="1" type="ORF">AWU65_03785</name>
</gene>